<comment type="catalytic activity">
    <reaction evidence="1">
        <text>ATP + protein L-histidine = ADP + protein N-phospho-L-histidine.</text>
        <dbReference type="EC" id="2.7.13.3"/>
    </reaction>
</comment>
<reference evidence="16 17" key="1">
    <citation type="submission" date="2019-08" db="EMBL/GenBank/DDBJ databases">
        <title>Bacillus genomes from the desert of Cuatro Cienegas, Coahuila.</title>
        <authorList>
            <person name="Olmedo-Alvarez G."/>
        </authorList>
    </citation>
    <scope>NUCLEOTIDE SEQUENCE [LARGE SCALE GENOMIC DNA]</scope>
    <source>
        <strain evidence="16 17">CH446_14T</strain>
    </source>
</reference>
<keyword evidence="5" id="KW-0597">Phosphoprotein</keyword>
<organism evidence="16 17">
    <name type="scientific">Bacillus infantis</name>
    <dbReference type="NCBI Taxonomy" id="324767"/>
    <lineage>
        <taxon>Bacteria</taxon>
        <taxon>Bacillati</taxon>
        <taxon>Bacillota</taxon>
        <taxon>Bacilli</taxon>
        <taxon>Bacillales</taxon>
        <taxon>Bacillaceae</taxon>
        <taxon>Bacillus</taxon>
    </lineage>
</organism>
<dbReference type="Gene3D" id="1.10.287.130">
    <property type="match status" value="1"/>
</dbReference>
<evidence type="ECO:0000256" key="3">
    <source>
        <dbReference type="ARBA" id="ARBA00012438"/>
    </source>
</evidence>
<dbReference type="Proteomes" id="UP000322139">
    <property type="component" value="Unassembled WGS sequence"/>
</dbReference>
<dbReference type="FunFam" id="3.30.450.20:FF:000018">
    <property type="entry name" value="Sensor histidine kinase DcuS"/>
    <property type="match status" value="1"/>
</dbReference>
<dbReference type="AlphaFoldDB" id="A0A5D4RQP1"/>
<proteinExistence type="predicted"/>
<evidence type="ECO:0000256" key="12">
    <source>
        <dbReference type="ARBA" id="ARBA00023012"/>
    </source>
</evidence>
<keyword evidence="13 14" id="KW-0472">Membrane</keyword>
<dbReference type="Gene3D" id="3.30.450.20">
    <property type="entry name" value="PAS domain"/>
    <property type="match status" value="2"/>
</dbReference>
<accession>A0A5D4RQP1</accession>
<comment type="caution">
    <text evidence="16">The sequence shown here is derived from an EMBL/GenBank/DDBJ whole genome shotgun (WGS) entry which is preliminary data.</text>
</comment>
<dbReference type="Gene3D" id="3.30.565.10">
    <property type="entry name" value="Histidine kinase-like ATPase, C-terminal domain"/>
    <property type="match status" value="1"/>
</dbReference>
<feature type="transmembrane region" description="Helical" evidence="14">
    <location>
        <begin position="12"/>
        <end position="35"/>
    </location>
</feature>
<dbReference type="EC" id="2.7.13.3" evidence="3"/>
<evidence type="ECO:0000256" key="2">
    <source>
        <dbReference type="ARBA" id="ARBA00004651"/>
    </source>
</evidence>
<dbReference type="GO" id="GO:0006355">
    <property type="term" value="P:regulation of DNA-templated transcription"/>
    <property type="evidence" value="ECO:0007669"/>
    <property type="project" value="InterPro"/>
</dbReference>
<evidence type="ECO:0000256" key="6">
    <source>
        <dbReference type="ARBA" id="ARBA00022679"/>
    </source>
</evidence>
<keyword evidence="8" id="KW-0547">Nucleotide-binding</keyword>
<gene>
    <name evidence="16" type="ORF">FZD51_01535</name>
</gene>
<dbReference type="InterPro" id="IPR035965">
    <property type="entry name" value="PAS-like_dom_sf"/>
</dbReference>
<dbReference type="InterPro" id="IPR036890">
    <property type="entry name" value="HATPase_C_sf"/>
</dbReference>
<dbReference type="PANTHER" id="PTHR43547:SF3">
    <property type="entry name" value="SENSOR PROTEIN CITS"/>
    <property type="match status" value="1"/>
</dbReference>
<dbReference type="Pfam" id="PF14689">
    <property type="entry name" value="SPOB_a"/>
    <property type="match status" value="1"/>
</dbReference>
<keyword evidence="6" id="KW-0808">Transferase</keyword>
<dbReference type="PROSITE" id="PS50109">
    <property type="entry name" value="HIS_KIN"/>
    <property type="match status" value="1"/>
</dbReference>
<name>A0A5D4RQP1_9BACI</name>
<evidence type="ECO:0000256" key="14">
    <source>
        <dbReference type="SAM" id="Phobius"/>
    </source>
</evidence>
<dbReference type="SUPFAM" id="SSF55874">
    <property type="entry name" value="ATPase domain of HSP90 chaperone/DNA topoisomerase II/histidine kinase"/>
    <property type="match status" value="1"/>
</dbReference>
<sequence>MRNKKAVTMRTKIIVLIVMLISGVIALLSGLYAYVEFEQTEESMGKQALYVALAVSHMPGVKDAFGEEDPSEKIQPLAEKIREDIGAEFIVIGNADSIRYSHPDTGKIGGRMVGEDNERALEQGEAYVSKATGTLGPSIRGKAPIADENGEIAGVVSVGFLLDDLEEEALSRLKKIGLISFGAILLGVAGGTLLARDIRKDMMGLEPHEIAALYHERSAILDSVKEGIIAVNRDGFITMMNPSARRILSLKEDGVNKKITDVVKGTGMNHVLDTGVPEKDVEVLLEEKPVVVNRTPIFENGEVIGAVASFRDKTEINEMLNTLSEVRRYSEDLRAQTHEFTNKLYVLSGLMQLGQYDEAVRMIQEESGAHDQQNHILFEQIRDSRLQAVLLGKLAKASEKKISFTIDDSSAVEPLPEGMTITHLITIIGNLIDNAIEATDGMPDRRISFFATDIGNDIIFEVEDNGGGILPEDEQRIFEKGFSTKEKDGRGYGLALVSQAVGELGGTIEMKTGEAGTIFTVFLPKQIEDDGE</sequence>
<keyword evidence="7 14" id="KW-0812">Transmembrane</keyword>
<dbReference type="CDD" id="cd18773">
    <property type="entry name" value="PDC1_HK_sensor"/>
    <property type="match status" value="1"/>
</dbReference>
<keyword evidence="9 16" id="KW-0418">Kinase</keyword>
<evidence type="ECO:0000256" key="10">
    <source>
        <dbReference type="ARBA" id="ARBA00022840"/>
    </source>
</evidence>
<evidence type="ECO:0000256" key="4">
    <source>
        <dbReference type="ARBA" id="ARBA00022475"/>
    </source>
</evidence>
<dbReference type="InterPro" id="IPR039506">
    <property type="entry name" value="SPOB_a"/>
</dbReference>
<dbReference type="SUPFAM" id="SSF55785">
    <property type="entry name" value="PYP-like sensor domain (PAS domain)"/>
    <property type="match status" value="1"/>
</dbReference>
<evidence type="ECO:0000256" key="5">
    <source>
        <dbReference type="ARBA" id="ARBA00022553"/>
    </source>
</evidence>
<evidence type="ECO:0000313" key="17">
    <source>
        <dbReference type="Proteomes" id="UP000322139"/>
    </source>
</evidence>
<dbReference type="SUPFAM" id="SSF55890">
    <property type="entry name" value="Sporulation response regulatory protein Spo0B"/>
    <property type="match status" value="1"/>
</dbReference>
<dbReference type="InterPro" id="IPR013767">
    <property type="entry name" value="PAS_fold"/>
</dbReference>
<dbReference type="InterPro" id="IPR003594">
    <property type="entry name" value="HATPase_dom"/>
</dbReference>
<evidence type="ECO:0000256" key="11">
    <source>
        <dbReference type="ARBA" id="ARBA00022989"/>
    </source>
</evidence>
<dbReference type="Pfam" id="PF17203">
    <property type="entry name" value="sCache_3_2"/>
    <property type="match status" value="1"/>
</dbReference>
<dbReference type="InterPro" id="IPR033463">
    <property type="entry name" value="sCache_3"/>
</dbReference>
<dbReference type="InterPro" id="IPR016120">
    <property type="entry name" value="Sig_transdc_His_kin_SpoOB"/>
</dbReference>
<comment type="subcellular location">
    <subcellularLocation>
        <location evidence="2">Cell membrane</location>
        <topology evidence="2">Multi-pass membrane protein</topology>
    </subcellularLocation>
</comment>
<dbReference type="GO" id="GO:0000155">
    <property type="term" value="F:phosphorelay sensor kinase activity"/>
    <property type="evidence" value="ECO:0007669"/>
    <property type="project" value="InterPro"/>
</dbReference>
<keyword evidence="11 14" id="KW-1133">Transmembrane helix</keyword>
<dbReference type="InterPro" id="IPR004358">
    <property type="entry name" value="Sig_transdc_His_kin-like_C"/>
</dbReference>
<keyword evidence="12" id="KW-0902">Two-component regulatory system</keyword>
<dbReference type="GO" id="GO:0005524">
    <property type="term" value="F:ATP binding"/>
    <property type="evidence" value="ECO:0007669"/>
    <property type="project" value="UniProtKB-KW"/>
</dbReference>
<dbReference type="GO" id="GO:0005886">
    <property type="term" value="C:plasma membrane"/>
    <property type="evidence" value="ECO:0007669"/>
    <property type="project" value="UniProtKB-SubCell"/>
</dbReference>
<dbReference type="Pfam" id="PF00989">
    <property type="entry name" value="PAS"/>
    <property type="match status" value="1"/>
</dbReference>
<dbReference type="InterPro" id="IPR005467">
    <property type="entry name" value="His_kinase_dom"/>
</dbReference>
<evidence type="ECO:0000256" key="7">
    <source>
        <dbReference type="ARBA" id="ARBA00022692"/>
    </source>
</evidence>
<evidence type="ECO:0000256" key="9">
    <source>
        <dbReference type="ARBA" id="ARBA00022777"/>
    </source>
</evidence>
<evidence type="ECO:0000256" key="1">
    <source>
        <dbReference type="ARBA" id="ARBA00000085"/>
    </source>
</evidence>
<dbReference type="PRINTS" id="PR00344">
    <property type="entry name" value="BCTRLSENSOR"/>
</dbReference>
<evidence type="ECO:0000256" key="8">
    <source>
        <dbReference type="ARBA" id="ARBA00022741"/>
    </source>
</evidence>
<dbReference type="SMART" id="SM00387">
    <property type="entry name" value="HATPase_c"/>
    <property type="match status" value="1"/>
</dbReference>
<dbReference type="RefSeq" id="WP_148973125.1">
    <property type="nucleotide sequence ID" value="NZ_JBNIKT010000018.1"/>
</dbReference>
<dbReference type="PANTHER" id="PTHR43547">
    <property type="entry name" value="TWO-COMPONENT HISTIDINE KINASE"/>
    <property type="match status" value="1"/>
</dbReference>
<protein>
    <recommendedName>
        <fullName evidence="3">histidine kinase</fullName>
        <ecNumber evidence="3">2.7.13.3</ecNumber>
    </recommendedName>
</protein>
<evidence type="ECO:0000256" key="13">
    <source>
        <dbReference type="ARBA" id="ARBA00023136"/>
    </source>
</evidence>
<feature type="domain" description="Histidine kinase" evidence="15">
    <location>
        <begin position="424"/>
        <end position="527"/>
    </location>
</feature>
<dbReference type="SUPFAM" id="SSF103190">
    <property type="entry name" value="Sensory domain-like"/>
    <property type="match status" value="1"/>
</dbReference>
<keyword evidence="10" id="KW-0067">ATP-binding</keyword>
<evidence type="ECO:0000259" key="15">
    <source>
        <dbReference type="PROSITE" id="PS50109"/>
    </source>
</evidence>
<dbReference type="Pfam" id="PF02518">
    <property type="entry name" value="HATPase_c"/>
    <property type="match status" value="1"/>
</dbReference>
<dbReference type="EMBL" id="VTER01000001">
    <property type="protein sequence ID" value="TYS52146.1"/>
    <property type="molecule type" value="Genomic_DNA"/>
</dbReference>
<dbReference type="InterPro" id="IPR029151">
    <property type="entry name" value="Sensor-like_sf"/>
</dbReference>
<evidence type="ECO:0000313" key="16">
    <source>
        <dbReference type="EMBL" id="TYS52146.1"/>
    </source>
</evidence>
<keyword evidence="4" id="KW-1003">Cell membrane</keyword>